<dbReference type="EMBL" id="JANAKD010000091">
    <property type="protein sequence ID" value="KAJ3497767.1"/>
    <property type="molecule type" value="Genomic_DNA"/>
</dbReference>
<organism evidence="1 2">
    <name type="scientific">Lecanicillium saksenae</name>
    <dbReference type="NCBI Taxonomy" id="468837"/>
    <lineage>
        <taxon>Eukaryota</taxon>
        <taxon>Fungi</taxon>
        <taxon>Dikarya</taxon>
        <taxon>Ascomycota</taxon>
        <taxon>Pezizomycotina</taxon>
        <taxon>Sordariomycetes</taxon>
        <taxon>Hypocreomycetidae</taxon>
        <taxon>Hypocreales</taxon>
        <taxon>Cordycipitaceae</taxon>
        <taxon>Lecanicillium</taxon>
    </lineage>
</organism>
<comment type="caution">
    <text evidence="1">The sequence shown here is derived from an EMBL/GenBank/DDBJ whole genome shotgun (WGS) entry which is preliminary data.</text>
</comment>
<gene>
    <name evidence="1" type="ORF">NLG97_g1652</name>
</gene>
<name>A0ACC1R520_9HYPO</name>
<sequence length="289" mass="31086">MAAEFSERPQPGQKTVLITGAGVGGIGGALATEFNRQGYFVFCAVRRPDSIKELIKPGMVIVKLEVTDTESIEAAAAQVAAATGGTLDVLINNAGLAKHRPTLDSDIDGDVRHLLDVNVLGPMRVVKAFAKQLIAAKGCIANLGSIAPLVPLPLSSSYNASKAALHAYGTSLRMEMKPFGVDVVTLVTGGVKSRLSSDDASLPADSLFMPIEKFWRLRVQASKSDQSMEAADYARTVVSMIEKKHHPIWFWAGAKSTIAWLLFNFVPLRLRLWLMARQFGLTALGQPAK</sequence>
<evidence type="ECO:0000313" key="1">
    <source>
        <dbReference type="EMBL" id="KAJ3497767.1"/>
    </source>
</evidence>
<keyword evidence="2" id="KW-1185">Reference proteome</keyword>
<protein>
    <submittedName>
        <fullName evidence="1">Uncharacterized protein</fullName>
    </submittedName>
</protein>
<proteinExistence type="predicted"/>
<evidence type="ECO:0000313" key="2">
    <source>
        <dbReference type="Proteomes" id="UP001148737"/>
    </source>
</evidence>
<accession>A0ACC1R520</accession>
<reference evidence="1" key="1">
    <citation type="submission" date="2022-07" db="EMBL/GenBank/DDBJ databases">
        <title>Genome Sequence of Lecanicillium saksenae.</title>
        <authorList>
            <person name="Buettner E."/>
        </authorList>
    </citation>
    <scope>NUCLEOTIDE SEQUENCE</scope>
    <source>
        <strain evidence="1">VT-O1</strain>
    </source>
</reference>
<dbReference type="Proteomes" id="UP001148737">
    <property type="component" value="Unassembled WGS sequence"/>
</dbReference>